<dbReference type="Proteomes" id="UP000278632">
    <property type="component" value="Unassembled WGS sequence"/>
</dbReference>
<feature type="transmembrane region" description="Helical" evidence="1">
    <location>
        <begin position="242"/>
        <end position="260"/>
    </location>
</feature>
<dbReference type="SMART" id="SM00271">
    <property type="entry name" value="DnaJ"/>
    <property type="match status" value="1"/>
</dbReference>
<organism evidence="3 4">
    <name type="scientific">Paraeggerthella hongkongensis</name>
    <dbReference type="NCBI Taxonomy" id="230658"/>
    <lineage>
        <taxon>Bacteria</taxon>
        <taxon>Bacillati</taxon>
        <taxon>Actinomycetota</taxon>
        <taxon>Coriobacteriia</taxon>
        <taxon>Eggerthellales</taxon>
        <taxon>Eggerthellaceae</taxon>
        <taxon>Paraeggerthella</taxon>
    </lineage>
</organism>
<gene>
    <name evidence="3" type="ORF">DMP08_05245</name>
</gene>
<feature type="transmembrane region" description="Helical" evidence="1">
    <location>
        <begin position="218"/>
        <end position="236"/>
    </location>
</feature>
<evidence type="ECO:0000259" key="2">
    <source>
        <dbReference type="PROSITE" id="PS50076"/>
    </source>
</evidence>
<dbReference type="PANTHER" id="PTHR43948:SF14">
    <property type="entry name" value="PROTEIN DNAJ, PUTATIVE-RELATED"/>
    <property type="match status" value="1"/>
</dbReference>
<keyword evidence="1" id="KW-0812">Transmembrane</keyword>
<dbReference type="GO" id="GO:0051087">
    <property type="term" value="F:protein-folding chaperone binding"/>
    <property type="evidence" value="ECO:0007669"/>
    <property type="project" value="TreeGrafter"/>
</dbReference>
<feature type="transmembrane region" description="Helical" evidence="1">
    <location>
        <begin position="182"/>
        <end position="211"/>
    </location>
</feature>
<dbReference type="PROSITE" id="PS50076">
    <property type="entry name" value="DNAJ_2"/>
    <property type="match status" value="1"/>
</dbReference>
<dbReference type="OrthoDB" id="9811070at2"/>
<dbReference type="Gene3D" id="1.10.287.110">
    <property type="entry name" value="DnaJ domain"/>
    <property type="match status" value="1"/>
</dbReference>
<name>A0A3N0BE89_9ACTN</name>
<comment type="caution">
    <text evidence="3">The sequence shown here is derived from an EMBL/GenBank/DDBJ whole genome shotgun (WGS) entry which is preliminary data.</text>
</comment>
<dbReference type="InterPro" id="IPR001623">
    <property type="entry name" value="DnaJ_domain"/>
</dbReference>
<dbReference type="PRINTS" id="PR00625">
    <property type="entry name" value="JDOMAIN"/>
</dbReference>
<sequence length="275" mass="29941">MKKSQALNILNLSEGATDDEVKASHRKLVIAHHPDKFPLDSVERTEAEELTKQINEARDVLLNRSWTPEFDPRRDPRPYAGNPYAHPTANPYGSPQQVEWDPFADWPFGQGQSQGQGRTAYVWTSWDGTRSAGEGAPGGVPFDPFDPFAPFRASTSQKTPQQVRDEAREGLKKEGAVVAAKAAALAVLSLAGSPATGLFVYVVASFVYGLWKRLGSCLIGFFVPIALVLAPFVFMIAPRQGAVTIGLGLAFAVAVLFDITNARDLVRVYRAAGRE</sequence>
<feature type="domain" description="J" evidence="2">
    <location>
        <begin position="5"/>
        <end position="74"/>
    </location>
</feature>
<keyword evidence="1" id="KW-0472">Membrane</keyword>
<accession>A0A3N0BE89</accession>
<keyword evidence="1" id="KW-1133">Transmembrane helix</keyword>
<protein>
    <submittedName>
        <fullName evidence="3">J domain-containing protein</fullName>
    </submittedName>
</protein>
<dbReference type="PANTHER" id="PTHR43948">
    <property type="entry name" value="DNAJ HOMOLOG SUBFAMILY B"/>
    <property type="match status" value="1"/>
</dbReference>
<reference evidence="4" key="1">
    <citation type="submission" date="2018-05" db="EMBL/GenBank/DDBJ databases">
        <title>Genome Sequencing of selected type strains of the family Eggerthellaceae.</title>
        <authorList>
            <person name="Danylec N."/>
            <person name="Stoll D.A."/>
            <person name="Doetsch A."/>
            <person name="Huch M."/>
        </authorList>
    </citation>
    <scope>NUCLEOTIDE SEQUENCE [LARGE SCALE GENOMIC DNA]</scope>
    <source>
        <strain evidence="4">DSM 16106</strain>
    </source>
</reference>
<dbReference type="CDD" id="cd06257">
    <property type="entry name" value="DnaJ"/>
    <property type="match status" value="1"/>
</dbReference>
<evidence type="ECO:0000313" key="3">
    <source>
        <dbReference type="EMBL" id="RNL45784.1"/>
    </source>
</evidence>
<dbReference type="InterPro" id="IPR036869">
    <property type="entry name" value="J_dom_sf"/>
</dbReference>
<keyword evidence="4" id="KW-1185">Reference proteome</keyword>
<dbReference type="GO" id="GO:0044183">
    <property type="term" value="F:protein folding chaperone"/>
    <property type="evidence" value="ECO:0007669"/>
    <property type="project" value="TreeGrafter"/>
</dbReference>
<dbReference type="AlphaFoldDB" id="A0A3N0BE89"/>
<dbReference type="EMBL" id="QICD01000007">
    <property type="protein sequence ID" value="RNL45784.1"/>
    <property type="molecule type" value="Genomic_DNA"/>
</dbReference>
<dbReference type="GO" id="GO:0051082">
    <property type="term" value="F:unfolded protein binding"/>
    <property type="evidence" value="ECO:0007669"/>
    <property type="project" value="TreeGrafter"/>
</dbReference>
<dbReference type="SUPFAM" id="SSF46565">
    <property type="entry name" value="Chaperone J-domain"/>
    <property type="match status" value="1"/>
</dbReference>
<evidence type="ECO:0000256" key="1">
    <source>
        <dbReference type="SAM" id="Phobius"/>
    </source>
</evidence>
<evidence type="ECO:0000313" key="4">
    <source>
        <dbReference type="Proteomes" id="UP000278632"/>
    </source>
</evidence>
<dbReference type="GO" id="GO:0005737">
    <property type="term" value="C:cytoplasm"/>
    <property type="evidence" value="ECO:0007669"/>
    <property type="project" value="TreeGrafter"/>
</dbReference>
<dbReference type="Pfam" id="PF00226">
    <property type="entry name" value="DnaJ"/>
    <property type="match status" value="1"/>
</dbReference>
<proteinExistence type="predicted"/>